<feature type="region of interest" description="Disordered" evidence="1">
    <location>
        <begin position="25"/>
        <end position="81"/>
    </location>
</feature>
<evidence type="ECO:0000256" key="1">
    <source>
        <dbReference type="SAM" id="MobiDB-lite"/>
    </source>
</evidence>
<gene>
    <name evidence="2" type="ORF">MRATA1EN1_LOCUS5629</name>
</gene>
<organism evidence="2 3">
    <name type="scientific">Rangifer tarandus platyrhynchus</name>
    <name type="common">Svalbard reindeer</name>
    <dbReference type="NCBI Taxonomy" id="3082113"/>
    <lineage>
        <taxon>Eukaryota</taxon>
        <taxon>Metazoa</taxon>
        <taxon>Chordata</taxon>
        <taxon>Craniata</taxon>
        <taxon>Vertebrata</taxon>
        <taxon>Euteleostomi</taxon>
        <taxon>Mammalia</taxon>
        <taxon>Eutheria</taxon>
        <taxon>Laurasiatheria</taxon>
        <taxon>Artiodactyla</taxon>
        <taxon>Ruminantia</taxon>
        <taxon>Pecora</taxon>
        <taxon>Cervidae</taxon>
        <taxon>Odocoileinae</taxon>
        <taxon>Rangifer</taxon>
    </lineage>
</organism>
<protein>
    <submittedName>
        <fullName evidence="2">Uncharacterized protein</fullName>
    </submittedName>
</protein>
<accession>A0ABN8Y505</accession>
<dbReference type="Proteomes" id="UP001176941">
    <property type="component" value="Chromosome 14"/>
</dbReference>
<keyword evidence="3" id="KW-1185">Reference proteome</keyword>
<reference evidence="2" key="1">
    <citation type="submission" date="2023-04" db="EMBL/GenBank/DDBJ databases">
        <authorList>
            <consortium name="ELIXIR-Norway"/>
        </authorList>
    </citation>
    <scope>NUCLEOTIDE SEQUENCE [LARGE SCALE GENOMIC DNA]</scope>
</reference>
<evidence type="ECO:0000313" key="2">
    <source>
        <dbReference type="EMBL" id="CAI9156667.1"/>
    </source>
</evidence>
<name>A0ABN8Y505_RANTA</name>
<dbReference type="EMBL" id="OX459950">
    <property type="protein sequence ID" value="CAI9156667.1"/>
    <property type="molecule type" value="Genomic_DNA"/>
</dbReference>
<sequence>MPAPCRADWEWKVLDLLPVDLGTAAREGHEAAQQSQDMPTRREDPELPQILPTVPGQAHGHTGCGGLRRATQRGGCPGGHL</sequence>
<evidence type="ECO:0000313" key="3">
    <source>
        <dbReference type="Proteomes" id="UP001176941"/>
    </source>
</evidence>
<proteinExistence type="predicted"/>